<dbReference type="InterPro" id="IPR003675">
    <property type="entry name" value="Rce1/LyrA-like_dom"/>
</dbReference>
<evidence type="ECO:0000256" key="1">
    <source>
        <dbReference type="ARBA" id="ARBA00009067"/>
    </source>
</evidence>
<comment type="caution">
    <text evidence="4">The sequence shown here is derived from an EMBL/GenBank/DDBJ whole genome shotgun (WGS) entry which is preliminary data.</text>
</comment>
<keyword evidence="2" id="KW-1133">Transmembrane helix</keyword>
<evidence type="ECO:0000313" key="5">
    <source>
        <dbReference type="Proteomes" id="UP000051735"/>
    </source>
</evidence>
<evidence type="ECO:0000313" key="4">
    <source>
        <dbReference type="EMBL" id="KRM34679.1"/>
    </source>
</evidence>
<feature type="transmembrane region" description="Helical" evidence="2">
    <location>
        <begin position="6"/>
        <end position="25"/>
    </location>
</feature>
<keyword evidence="2" id="KW-0812">Transmembrane</keyword>
<feature type="transmembrane region" description="Helical" evidence="2">
    <location>
        <begin position="37"/>
        <end position="55"/>
    </location>
</feature>
<evidence type="ECO:0000256" key="2">
    <source>
        <dbReference type="SAM" id="Phobius"/>
    </source>
</evidence>
<feature type="transmembrane region" description="Helical" evidence="2">
    <location>
        <begin position="154"/>
        <end position="176"/>
    </location>
</feature>
<name>A0ABR5PUQ0_9LACO</name>
<feature type="transmembrane region" description="Helical" evidence="2">
    <location>
        <begin position="127"/>
        <end position="145"/>
    </location>
</feature>
<comment type="similarity">
    <text evidence="1">Belongs to the UPF0177 family.</text>
</comment>
<keyword evidence="5" id="KW-1185">Reference proteome</keyword>
<dbReference type="Proteomes" id="UP000051735">
    <property type="component" value="Unassembled WGS sequence"/>
</dbReference>
<reference evidence="4 5" key="1">
    <citation type="journal article" date="2015" name="Genome Announc.">
        <title>Expanding the biotechnology potential of lactobacilli through comparative genomics of 213 strains and associated genera.</title>
        <authorList>
            <person name="Sun Z."/>
            <person name="Harris H.M."/>
            <person name="McCann A."/>
            <person name="Guo C."/>
            <person name="Argimon S."/>
            <person name="Zhang W."/>
            <person name="Yang X."/>
            <person name="Jeffery I.B."/>
            <person name="Cooney J.C."/>
            <person name="Kagawa T.F."/>
            <person name="Liu W."/>
            <person name="Song Y."/>
            <person name="Salvetti E."/>
            <person name="Wrobel A."/>
            <person name="Rasinkangas P."/>
            <person name="Parkhill J."/>
            <person name="Rea M.C."/>
            <person name="O'Sullivan O."/>
            <person name="Ritari J."/>
            <person name="Douillard F.P."/>
            <person name="Paul Ross R."/>
            <person name="Yang R."/>
            <person name="Briner A.E."/>
            <person name="Felis G.E."/>
            <person name="de Vos W.M."/>
            <person name="Barrangou R."/>
            <person name="Klaenhammer T.R."/>
            <person name="Caufield P.W."/>
            <person name="Cui Y."/>
            <person name="Zhang H."/>
            <person name="O'Toole P.W."/>
        </authorList>
    </citation>
    <scope>NUCLEOTIDE SEQUENCE [LARGE SCALE GENOMIC DNA]</scope>
    <source>
        <strain evidence="4 5">DSM 6629</strain>
    </source>
</reference>
<gene>
    <name evidence="4" type="ORF">FC44_GL000998</name>
</gene>
<protein>
    <recommendedName>
        <fullName evidence="3">CAAX prenyl protease 2/Lysostaphin resistance protein A-like domain-containing protein</fullName>
    </recommendedName>
</protein>
<feature type="transmembrane region" description="Helical" evidence="2">
    <location>
        <begin position="61"/>
        <end position="78"/>
    </location>
</feature>
<dbReference type="Pfam" id="PF02517">
    <property type="entry name" value="Rce1-like"/>
    <property type="match status" value="1"/>
</dbReference>
<sequence length="197" mass="23204">MYRIQWLSFIIFFLTCFPGLILVLMRKVNFLRFTSDFFKYAICLGICDISTLLIIAHRYFVILNSILYVLVPFCCYFIEKSSLTHNVHLSIFNSKKAIIAILFYPLLEELNFRYNLFFICNVIGLQAWQFCLLSILTFVFSHIIYQGIVSLNKIIFATLITLIFLFTQNLFLVIGIHCLFNSLVFLDRSNQHQIYNL</sequence>
<accession>A0ABR5PUQ0</accession>
<organism evidence="4 5">
    <name type="scientific">Lactobacillus intestinalis DSM 6629</name>
    <dbReference type="NCBI Taxonomy" id="1423761"/>
    <lineage>
        <taxon>Bacteria</taxon>
        <taxon>Bacillati</taxon>
        <taxon>Bacillota</taxon>
        <taxon>Bacilli</taxon>
        <taxon>Lactobacillales</taxon>
        <taxon>Lactobacillaceae</taxon>
        <taxon>Lactobacillus</taxon>
    </lineage>
</organism>
<proteinExistence type="inferred from homology"/>
<keyword evidence="2" id="KW-0472">Membrane</keyword>
<evidence type="ECO:0000259" key="3">
    <source>
        <dbReference type="Pfam" id="PF02517"/>
    </source>
</evidence>
<feature type="domain" description="CAAX prenyl protease 2/Lysostaphin resistance protein A-like" evidence="3">
    <location>
        <begin position="97"/>
        <end position="182"/>
    </location>
</feature>
<dbReference type="EMBL" id="AZGN01000002">
    <property type="protein sequence ID" value="KRM34679.1"/>
    <property type="molecule type" value="Genomic_DNA"/>
</dbReference>